<sequence>MPPGSEASTHNQTAPLPNLPQDVLAKIFSYLCIADLVHGVRPTCRTFYYVSLSSNCWERIVIDSGSNKLDGVKFTEEFAIGLLHQKCTATFHTRMKYSCPQKNLKKVNHEETPESTKGNITHKAAEQQDHGNQSSEQDLDDFTNLSLTDVHERPLSEHDAVCGSSVKDVALAVKEHGELWPSCSVTGQVFYPKLTSLSISGRVLQHVDFLSKYPFLKKLELGKPEPKGQTPAQFITNCFNNFKSLTSLTTLKLKFYFRGNLGKSVARAVRDYFRTRPPLRKLSMDISGDDGIMICLFDNCLKLESLQIYGADISSNAFVRPKKLHKPPLRTLRVLECASFDDECLKTISTNFPDLQELKLTITEGISEAGMTQFLRACTGLVVFKLLKPNSFPFEPEEALLDGWCLRELGHQRGGGRGDEKSQLQKITLELEGLEDLTSDILCEIFQFHTSLKVVDLTECEGVDDDVIDTLAKACTQLESVHLFWCGEVTAKALLDLIKAQPRLKSLDSTSPDNNDMGIFRKSDRQCAQPGEDGDAGSQAEKKEDVRSSLRDLSLGDVCQMSTPDMEILASLCPHLASLHLEGCSSLTDECMEILLRDCPDLWNLILDNDDDTSLLTDASLQHILNHGSKLQYLMLDNCWSFTSRGIACLVARSHPCLRSVTISTCIGEEHIIRCLDDLKEEVKEQLMQLHGEGADVVMEDETGDNHAPAYGIGMGRTRVVKLEAEEMGDEKYEDFSLDFTIRVRRPRPNAKNELHWLKEEPFFFD</sequence>
<dbReference type="InterPro" id="IPR006553">
    <property type="entry name" value="Leu-rich_rpt_Cys-con_subtyp"/>
</dbReference>
<dbReference type="SUPFAM" id="SSF81383">
    <property type="entry name" value="F-box domain"/>
    <property type="match status" value="1"/>
</dbReference>
<dbReference type="InterPro" id="IPR032675">
    <property type="entry name" value="LRR_dom_sf"/>
</dbReference>
<reference evidence="4 5" key="1">
    <citation type="submission" date="2024-02" db="EMBL/GenBank/DDBJ databases">
        <title>Chromosome-scale genome assembly of the rough periwinkle Littorina saxatilis.</title>
        <authorList>
            <person name="De Jode A."/>
            <person name="Faria R."/>
            <person name="Formenti G."/>
            <person name="Sims Y."/>
            <person name="Smith T.P."/>
            <person name="Tracey A."/>
            <person name="Wood J.M.D."/>
            <person name="Zagrodzka Z.B."/>
            <person name="Johannesson K."/>
            <person name="Butlin R.K."/>
            <person name="Leder E.H."/>
        </authorList>
    </citation>
    <scope>NUCLEOTIDE SEQUENCE [LARGE SCALE GENOMIC DNA]</scope>
    <source>
        <strain evidence="4">Snail1</strain>
        <tissue evidence="4">Muscle</tissue>
    </source>
</reference>
<comment type="caution">
    <text evidence="4">The sequence shown here is derived from an EMBL/GenBank/DDBJ whole genome shotgun (WGS) entry which is preliminary data.</text>
</comment>
<feature type="domain" description="F-box" evidence="3">
    <location>
        <begin position="13"/>
        <end position="60"/>
    </location>
</feature>
<dbReference type="CDD" id="cd09917">
    <property type="entry name" value="F-box_SF"/>
    <property type="match status" value="1"/>
</dbReference>
<dbReference type="PANTHER" id="PTHR13318">
    <property type="entry name" value="PARTNER OF PAIRED, ISOFORM B-RELATED"/>
    <property type="match status" value="1"/>
</dbReference>
<dbReference type="GO" id="GO:0019005">
    <property type="term" value="C:SCF ubiquitin ligase complex"/>
    <property type="evidence" value="ECO:0007669"/>
    <property type="project" value="TreeGrafter"/>
</dbReference>
<protein>
    <recommendedName>
        <fullName evidence="3">F-box domain-containing protein</fullName>
    </recommendedName>
</protein>
<dbReference type="Pfam" id="PF12937">
    <property type="entry name" value="F-box-like"/>
    <property type="match status" value="1"/>
</dbReference>
<dbReference type="SUPFAM" id="SSF52047">
    <property type="entry name" value="RNI-like"/>
    <property type="match status" value="2"/>
</dbReference>
<dbReference type="PROSITE" id="PS50181">
    <property type="entry name" value="FBOX"/>
    <property type="match status" value="1"/>
</dbReference>
<evidence type="ECO:0000313" key="4">
    <source>
        <dbReference type="EMBL" id="KAK7102601.1"/>
    </source>
</evidence>
<dbReference type="PANTHER" id="PTHR13318:SF190">
    <property type="entry name" value="PARTNER OF PAIRED, ISOFORM B"/>
    <property type="match status" value="1"/>
</dbReference>
<keyword evidence="1" id="KW-0833">Ubl conjugation pathway</keyword>
<name>A0AAN9GBV4_9CAEN</name>
<feature type="region of interest" description="Disordered" evidence="2">
    <location>
        <begin position="506"/>
        <end position="548"/>
    </location>
</feature>
<evidence type="ECO:0000256" key="2">
    <source>
        <dbReference type="SAM" id="MobiDB-lite"/>
    </source>
</evidence>
<dbReference type="InterPro" id="IPR036047">
    <property type="entry name" value="F-box-like_dom_sf"/>
</dbReference>
<organism evidence="4 5">
    <name type="scientific">Littorina saxatilis</name>
    <dbReference type="NCBI Taxonomy" id="31220"/>
    <lineage>
        <taxon>Eukaryota</taxon>
        <taxon>Metazoa</taxon>
        <taxon>Spiralia</taxon>
        <taxon>Lophotrochozoa</taxon>
        <taxon>Mollusca</taxon>
        <taxon>Gastropoda</taxon>
        <taxon>Caenogastropoda</taxon>
        <taxon>Littorinimorpha</taxon>
        <taxon>Littorinoidea</taxon>
        <taxon>Littorinidae</taxon>
        <taxon>Littorina</taxon>
    </lineage>
</organism>
<dbReference type="InterPro" id="IPR001810">
    <property type="entry name" value="F-box_dom"/>
</dbReference>
<dbReference type="Gene3D" id="3.80.10.10">
    <property type="entry name" value="Ribonuclease Inhibitor"/>
    <property type="match status" value="2"/>
</dbReference>
<dbReference type="SMART" id="SM00367">
    <property type="entry name" value="LRR_CC"/>
    <property type="match status" value="4"/>
</dbReference>
<dbReference type="EMBL" id="JBAMIC010000010">
    <property type="protein sequence ID" value="KAK7102601.1"/>
    <property type="molecule type" value="Genomic_DNA"/>
</dbReference>
<evidence type="ECO:0000259" key="3">
    <source>
        <dbReference type="PROSITE" id="PS50181"/>
    </source>
</evidence>
<proteinExistence type="predicted"/>
<evidence type="ECO:0000313" key="5">
    <source>
        <dbReference type="Proteomes" id="UP001374579"/>
    </source>
</evidence>
<dbReference type="AlphaFoldDB" id="A0AAN9GBV4"/>
<keyword evidence="5" id="KW-1185">Reference proteome</keyword>
<dbReference type="GO" id="GO:0031146">
    <property type="term" value="P:SCF-dependent proteasomal ubiquitin-dependent protein catabolic process"/>
    <property type="evidence" value="ECO:0007669"/>
    <property type="project" value="TreeGrafter"/>
</dbReference>
<dbReference type="Gene3D" id="1.20.1280.50">
    <property type="match status" value="1"/>
</dbReference>
<evidence type="ECO:0000256" key="1">
    <source>
        <dbReference type="ARBA" id="ARBA00022786"/>
    </source>
</evidence>
<accession>A0AAN9GBV4</accession>
<dbReference type="Proteomes" id="UP001374579">
    <property type="component" value="Unassembled WGS sequence"/>
</dbReference>
<feature type="region of interest" description="Disordered" evidence="2">
    <location>
        <begin position="105"/>
        <end position="138"/>
    </location>
</feature>
<gene>
    <name evidence="4" type="ORF">V1264_020797</name>
</gene>